<dbReference type="InterPro" id="IPR001789">
    <property type="entry name" value="Sig_transdc_resp-reg_receiver"/>
</dbReference>
<protein>
    <submittedName>
        <fullName evidence="11">Two-component system response regulator</fullName>
    </submittedName>
</protein>
<dbReference type="Proteomes" id="UP000214666">
    <property type="component" value="Chromosome"/>
</dbReference>
<dbReference type="SMART" id="SM00342">
    <property type="entry name" value="HTH_ARAC"/>
    <property type="match status" value="1"/>
</dbReference>
<dbReference type="CDD" id="cd17536">
    <property type="entry name" value="REC_YesN-like"/>
    <property type="match status" value="1"/>
</dbReference>
<feature type="domain" description="HTH araC/xylS-type" evidence="9">
    <location>
        <begin position="412"/>
        <end position="510"/>
    </location>
</feature>
<keyword evidence="6" id="KW-0238">DNA-binding</keyword>
<keyword evidence="7" id="KW-0804">Transcription</keyword>
<dbReference type="PANTHER" id="PTHR42713">
    <property type="entry name" value="HISTIDINE KINASE-RELATED"/>
    <property type="match status" value="1"/>
</dbReference>
<dbReference type="Gene3D" id="1.10.10.60">
    <property type="entry name" value="Homeodomain-like"/>
    <property type="match status" value="2"/>
</dbReference>
<name>A0A222WQA1_9BACL</name>
<dbReference type="SUPFAM" id="SSF46689">
    <property type="entry name" value="Homeodomain-like"/>
    <property type="match status" value="1"/>
</dbReference>
<dbReference type="AlphaFoldDB" id="A0A222WQA1"/>
<dbReference type="EMBL" id="CP020028">
    <property type="protein sequence ID" value="ASR48205.1"/>
    <property type="molecule type" value="Genomic_DNA"/>
</dbReference>
<keyword evidence="3 8" id="KW-0597">Phosphoprotein</keyword>
<keyword evidence="5" id="KW-0805">Transcription regulation</keyword>
<dbReference type="Pfam" id="PF17853">
    <property type="entry name" value="GGDEF_2"/>
    <property type="match status" value="1"/>
</dbReference>
<evidence type="ECO:0000256" key="4">
    <source>
        <dbReference type="ARBA" id="ARBA00023012"/>
    </source>
</evidence>
<dbReference type="Pfam" id="PF00072">
    <property type="entry name" value="Response_reg"/>
    <property type="match status" value="1"/>
</dbReference>
<dbReference type="RefSeq" id="WP_094155636.1">
    <property type="nucleotide sequence ID" value="NZ_CP020028.1"/>
</dbReference>
<dbReference type="InterPro" id="IPR018060">
    <property type="entry name" value="HTH_AraC"/>
</dbReference>
<evidence type="ECO:0000256" key="2">
    <source>
        <dbReference type="ARBA" id="ARBA00022490"/>
    </source>
</evidence>
<dbReference type="SUPFAM" id="SSF52172">
    <property type="entry name" value="CheY-like"/>
    <property type="match status" value="1"/>
</dbReference>
<evidence type="ECO:0000313" key="11">
    <source>
        <dbReference type="EMBL" id="ASR48205.1"/>
    </source>
</evidence>
<dbReference type="KEGG" id="pkb:B4V02_16615"/>
<keyword evidence="4" id="KW-0902">Two-component regulatory system</keyword>
<evidence type="ECO:0000259" key="9">
    <source>
        <dbReference type="PROSITE" id="PS01124"/>
    </source>
</evidence>
<dbReference type="GO" id="GO:0000160">
    <property type="term" value="P:phosphorelay signal transduction system"/>
    <property type="evidence" value="ECO:0007669"/>
    <property type="project" value="UniProtKB-KW"/>
</dbReference>
<dbReference type="PANTHER" id="PTHR42713:SF3">
    <property type="entry name" value="TRANSCRIPTIONAL REGULATORY PROTEIN HPTR"/>
    <property type="match status" value="1"/>
</dbReference>
<feature type="domain" description="Response regulatory" evidence="10">
    <location>
        <begin position="4"/>
        <end position="122"/>
    </location>
</feature>
<dbReference type="Pfam" id="PF12833">
    <property type="entry name" value="HTH_18"/>
    <property type="match status" value="1"/>
</dbReference>
<evidence type="ECO:0000256" key="5">
    <source>
        <dbReference type="ARBA" id="ARBA00023015"/>
    </source>
</evidence>
<organism evidence="11 12">
    <name type="scientific">Paenibacillus kribbensis</name>
    <dbReference type="NCBI Taxonomy" id="172713"/>
    <lineage>
        <taxon>Bacteria</taxon>
        <taxon>Bacillati</taxon>
        <taxon>Bacillota</taxon>
        <taxon>Bacilli</taxon>
        <taxon>Bacillales</taxon>
        <taxon>Paenibacillaceae</taxon>
        <taxon>Paenibacillus</taxon>
    </lineage>
</organism>
<keyword evidence="2" id="KW-0963">Cytoplasm</keyword>
<keyword evidence="12" id="KW-1185">Reference proteome</keyword>
<evidence type="ECO:0000256" key="7">
    <source>
        <dbReference type="ARBA" id="ARBA00023163"/>
    </source>
</evidence>
<dbReference type="GO" id="GO:0005737">
    <property type="term" value="C:cytoplasm"/>
    <property type="evidence" value="ECO:0007669"/>
    <property type="project" value="UniProtKB-SubCell"/>
</dbReference>
<dbReference type="Gene3D" id="3.40.50.2300">
    <property type="match status" value="1"/>
</dbReference>
<dbReference type="SMART" id="SM00448">
    <property type="entry name" value="REC"/>
    <property type="match status" value="1"/>
</dbReference>
<sequence>MAFKVLLIDDEPWALEGMQIWIDWEELGFEVCGISGNGMDGLRLMEELGPDLVMVDIHMPIMDGLEMIKEWRQRGNLSTKFIILTGHSDFDYARKALKYKVARYLLKPLDEEQTELEIRAIQRELLAERERHYISQIARREEVLQMIKEVLLGQSMSAEGIDFLESLSRSAESWNVCLVQVHREQSARLGKFALEFLDGLETAYLLHLSMEHFVIVFGDSAYQGGGVSAGKTIEALARRLAGFRVFMAVGASAGSITGIRAAYKTAAKALLHAFYELEENCIIRYDMIEGSVFQHCHNQVELLERILEAFEIIDYAGYQSIVDSMEQLFRETRVYPDEVRKFVVFLLHEIRAYMSVHIASERGPSGYLFDIPNMDEALLTFDDMIGMLRSCGQVCFELLLRQSMIEPQGIVQDINDYIRSHFREGLTIKQLAERFFLHPAYLGQLLIRKNGIGFNVLLHDLRIEEASRLLRMNQYKNSELSEMVGYTSYNHFLKQFEKRLGMSPNEYKKIKAFHGKSFNSNIVSNQI</sequence>
<dbReference type="InterPro" id="IPR011006">
    <property type="entry name" value="CheY-like_superfamily"/>
</dbReference>
<proteinExistence type="predicted"/>
<evidence type="ECO:0000256" key="6">
    <source>
        <dbReference type="ARBA" id="ARBA00023125"/>
    </source>
</evidence>
<reference evidence="11 12" key="1">
    <citation type="submission" date="2017-03" db="EMBL/GenBank/DDBJ databases">
        <title>Complete genome sequence of Paenibacillus Kribbensis producing bioflocculants.</title>
        <authorList>
            <person name="Lee H.-G."/>
            <person name="Oh H.-M."/>
        </authorList>
    </citation>
    <scope>NUCLEOTIDE SEQUENCE [LARGE SCALE GENOMIC DNA]</scope>
    <source>
        <strain evidence="11 12">AM49</strain>
    </source>
</reference>
<dbReference type="InterPro" id="IPR041522">
    <property type="entry name" value="CdaR_GGDEF"/>
</dbReference>
<dbReference type="InterPro" id="IPR051552">
    <property type="entry name" value="HptR"/>
</dbReference>
<evidence type="ECO:0000256" key="8">
    <source>
        <dbReference type="PROSITE-ProRule" id="PRU00169"/>
    </source>
</evidence>
<dbReference type="InterPro" id="IPR009057">
    <property type="entry name" value="Homeodomain-like_sf"/>
</dbReference>
<gene>
    <name evidence="11" type="ORF">B4V02_16615</name>
</gene>
<evidence type="ECO:0000313" key="12">
    <source>
        <dbReference type="Proteomes" id="UP000214666"/>
    </source>
</evidence>
<evidence type="ECO:0000256" key="3">
    <source>
        <dbReference type="ARBA" id="ARBA00022553"/>
    </source>
</evidence>
<feature type="modified residue" description="4-aspartylphosphate" evidence="8">
    <location>
        <position position="56"/>
    </location>
</feature>
<evidence type="ECO:0000259" key="10">
    <source>
        <dbReference type="PROSITE" id="PS50110"/>
    </source>
</evidence>
<evidence type="ECO:0000256" key="1">
    <source>
        <dbReference type="ARBA" id="ARBA00004496"/>
    </source>
</evidence>
<dbReference type="GO" id="GO:0003700">
    <property type="term" value="F:DNA-binding transcription factor activity"/>
    <property type="evidence" value="ECO:0007669"/>
    <property type="project" value="InterPro"/>
</dbReference>
<dbReference type="GO" id="GO:0043565">
    <property type="term" value="F:sequence-specific DNA binding"/>
    <property type="evidence" value="ECO:0007669"/>
    <property type="project" value="InterPro"/>
</dbReference>
<dbReference type="PROSITE" id="PS50110">
    <property type="entry name" value="RESPONSE_REGULATORY"/>
    <property type="match status" value="1"/>
</dbReference>
<dbReference type="OrthoDB" id="342399at2"/>
<dbReference type="PROSITE" id="PS01124">
    <property type="entry name" value="HTH_ARAC_FAMILY_2"/>
    <property type="match status" value="1"/>
</dbReference>
<comment type="subcellular location">
    <subcellularLocation>
        <location evidence="1">Cytoplasm</location>
    </subcellularLocation>
</comment>
<accession>A0A222WQA1</accession>